<dbReference type="RefSeq" id="WP_043190607.1">
    <property type="nucleotide sequence ID" value="NZ_CP009533.1"/>
</dbReference>
<feature type="transmembrane region" description="Helical" evidence="1">
    <location>
        <begin position="6"/>
        <end position="23"/>
    </location>
</feature>
<evidence type="ECO:0000256" key="1">
    <source>
        <dbReference type="SAM" id="Phobius"/>
    </source>
</evidence>
<sequence>MNTVLVMLNAVVLVIFIGFQFHTQVDDPALVHIDTARFVPSPVARVASANAHEPVLAAQEVNENATPQRTERYIF</sequence>
<name>A0A089YWS7_9PSED</name>
<gene>
    <name evidence="2" type="ORF">LT40_12780</name>
</gene>
<dbReference type="AlphaFoldDB" id="A0A089YWS7"/>
<dbReference type="Proteomes" id="UP000029499">
    <property type="component" value="Chromosome"/>
</dbReference>
<reference evidence="2 3" key="1">
    <citation type="journal article" date="2015" name="J. Biotechnol.">
        <title>Complete genome sequence of Pseudomonas rhizosphaerae IH5T (=DSM 16299T), a phosphate-solubilizing rhizobacterium for bacterial biofertilizer.</title>
        <authorList>
            <person name="Kwak Y."/>
            <person name="Jung B.K."/>
            <person name="Shin J.H."/>
        </authorList>
    </citation>
    <scope>NUCLEOTIDE SEQUENCE [LARGE SCALE GENOMIC DNA]</scope>
    <source>
        <strain evidence="2">DSM 16299</strain>
    </source>
</reference>
<dbReference type="HOGENOM" id="CLU_2668327_0_0_6"/>
<protein>
    <submittedName>
        <fullName evidence="2">Uncharacterized protein</fullName>
    </submittedName>
</protein>
<evidence type="ECO:0000313" key="3">
    <source>
        <dbReference type="Proteomes" id="UP000029499"/>
    </source>
</evidence>
<keyword evidence="1" id="KW-0472">Membrane</keyword>
<proteinExistence type="predicted"/>
<dbReference type="EMBL" id="CP009533">
    <property type="protein sequence ID" value="AIS18210.1"/>
    <property type="molecule type" value="Genomic_DNA"/>
</dbReference>
<dbReference type="OrthoDB" id="7025453at2"/>
<keyword evidence="1" id="KW-0812">Transmembrane</keyword>
<keyword evidence="1" id="KW-1133">Transmembrane helix</keyword>
<evidence type="ECO:0000313" key="2">
    <source>
        <dbReference type="EMBL" id="AIS18210.1"/>
    </source>
</evidence>
<accession>A0A089YWS7</accession>
<dbReference type="KEGG" id="prh:LT40_12780"/>
<keyword evidence="3" id="KW-1185">Reference proteome</keyword>
<organism evidence="2 3">
    <name type="scientific">Pseudomonas rhizosphaerae</name>
    <dbReference type="NCBI Taxonomy" id="216142"/>
    <lineage>
        <taxon>Bacteria</taxon>
        <taxon>Pseudomonadati</taxon>
        <taxon>Pseudomonadota</taxon>
        <taxon>Gammaproteobacteria</taxon>
        <taxon>Pseudomonadales</taxon>
        <taxon>Pseudomonadaceae</taxon>
        <taxon>Pseudomonas</taxon>
    </lineage>
</organism>